<dbReference type="EMBL" id="BK015070">
    <property type="protein sequence ID" value="DAD89807.1"/>
    <property type="molecule type" value="Genomic_DNA"/>
</dbReference>
<sequence length="684" mass="73808">MPKIERKTQKIFGGNAESDQLAVFGSMITGTPVYNDDVETLQSEAYTEGWQVAVAANEAPFMEEMNGVQYGFSKQLAYLFQQGIAEWDAGTTYYLNSFCQVGGVIYKSMQDENINHSPADDTEGTYWIPLETGSGGDGGGLEVCDIGMSLYIDETKGLRRWLNGQIVAINQNTQGFLTRLKKIVALYPSLLTTEENWQAAKTLSAFGQVGKFVFNYAEDEETVESVRLPAVVNVQGLIDLQNLGVTVAAGLPNITGTSNGYCTAQTSNGSGVSGCIYNIPLSVIQGATNNAGWSAKFGIDASLSNSIYGATDTVQEEAIQYPYFIQIATGQETEVNIRNDIESIVPYTLFDSKYSEAKQYNASWVLRGSILSKSVYPTAYEAALVEYNSEVADGTTVELPSGGSYTKRGVSGGITVKLSTDETVTEYDWKLDTVAETLTVPTLNGSEDLLSDRYDDLELKASGSTYTAPANGWFWIQKLSSSTVQYLTPVIKDSNGNIKYTLTSQPTSVGYDAEILAPVSKGDVISIGYNVGGATKSFRFIYAKGNGSLYFFVASVAQNAPLANLGRIEETKVDKNSSWGFPSNRYIDLELGASGSTYTAPANGYFCWNGIVNNSYIVLTIGATDVSNVDNAVKTAKRGYTANSASGEAKAFVAEVAKNTVIHVWFGGNFISGSFKFIFAEGSN</sequence>
<proteinExistence type="predicted"/>
<organism evidence="1">
    <name type="scientific">Myoviridae sp. ctsip2</name>
    <dbReference type="NCBI Taxonomy" id="2826705"/>
    <lineage>
        <taxon>Viruses</taxon>
        <taxon>Duplodnaviria</taxon>
        <taxon>Heunggongvirae</taxon>
        <taxon>Uroviricota</taxon>
        <taxon>Caudoviricetes</taxon>
    </lineage>
</organism>
<accession>A0A8S5N656</accession>
<reference evidence="1" key="1">
    <citation type="journal article" date="2021" name="Proc. Natl. Acad. Sci. U.S.A.">
        <title>A Catalog of Tens of Thousands of Viruses from Human Metagenomes Reveals Hidden Associations with Chronic Diseases.</title>
        <authorList>
            <person name="Tisza M.J."/>
            <person name="Buck C.B."/>
        </authorList>
    </citation>
    <scope>NUCLEOTIDE SEQUENCE</scope>
    <source>
        <strain evidence="1">Ctsip2</strain>
    </source>
</reference>
<protein>
    <submittedName>
        <fullName evidence="1">Baseplate structural protein</fullName>
    </submittedName>
</protein>
<evidence type="ECO:0000313" key="1">
    <source>
        <dbReference type="EMBL" id="DAD89807.1"/>
    </source>
</evidence>
<name>A0A8S5N656_9CAUD</name>